<dbReference type="OrthoDB" id="595470at2"/>
<dbReference type="AlphaFoldDB" id="A0A6I4LYU3"/>
<dbReference type="InterPro" id="IPR007712">
    <property type="entry name" value="RelE/ParE_toxin"/>
</dbReference>
<reference evidence="2 3" key="1">
    <citation type="submission" date="2019-01" db="EMBL/GenBank/DDBJ databases">
        <title>Sphingorhabdus lacus sp.nov., isolated from an oligotrophic freshwater lake.</title>
        <authorList>
            <person name="Park M."/>
        </authorList>
    </citation>
    <scope>NUCLEOTIDE SEQUENCE [LARGE SCALE GENOMIC DNA]</scope>
    <source>
        <strain evidence="2 3">IMCC26285</strain>
    </source>
</reference>
<dbReference type="EMBL" id="SDWJ01000001">
    <property type="protein sequence ID" value="MVZ97150.1"/>
    <property type="molecule type" value="Genomic_DNA"/>
</dbReference>
<gene>
    <name evidence="2" type="ORF">EUU23_05460</name>
</gene>
<name>A0A6I4LYU3_9SPHN</name>
<keyword evidence="3" id="KW-1185">Reference proteome</keyword>
<organism evidence="2 3">
    <name type="scientific">Sphingorhabdus profundilacus</name>
    <dbReference type="NCBI Taxonomy" id="2509718"/>
    <lineage>
        <taxon>Bacteria</taxon>
        <taxon>Pseudomonadati</taxon>
        <taxon>Pseudomonadota</taxon>
        <taxon>Alphaproteobacteria</taxon>
        <taxon>Sphingomonadales</taxon>
        <taxon>Sphingomonadaceae</taxon>
        <taxon>Sphingorhabdus</taxon>
    </lineage>
</organism>
<evidence type="ECO:0000256" key="1">
    <source>
        <dbReference type="ARBA" id="ARBA00022649"/>
    </source>
</evidence>
<comment type="caution">
    <text evidence="2">The sequence shown here is derived from an EMBL/GenBank/DDBJ whole genome shotgun (WGS) entry which is preliminary data.</text>
</comment>
<dbReference type="Gene3D" id="3.30.2310.20">
    <property type="entry name" value="RelE-like"/>
    <property type="match status" value="1"/>
</dbReference>
<keyword evidence="1" id="KW-1277">Toxin-antitoxin system</keyword>
<protein>
    <submittedName>
        <fullName evidence="2">Type II toxin-antitoxin system RelE/ParE family toxin</fullName>
    </submittedName>
</protein>
<sequence>MRRAVFWSRDALDDLKQHLGYIAAENPDAAHKIVDTLRKTGDALSDFATGRPGRVSGTYEKSVSRLPYIIAYALILNQGREIVAILRVIHTSRNWDEENWPS</sequence>
<proteinExistence type="predicted"/>
<evidence type="ECO:0000313" key="2">
    <source>
        <dbReference type="EMBL" id="MVZ97150.1"/>
    </source>
</evidence>
<dbReference type="Proteomes" id="UP000471147">
    <property type="component" value="Unassembled WGS sequence"/>
</dbReference>
<accession>A0A6I4LYU3</accession>
<dbReference type="Pfam" id="PF05016">
    <property type="entry name" value="ParE_toxin"/>
    <property type="match status" value="1"/>
</dbReference>
<evidence type="ECO:0000313" key="3">
    <source>
        <dbReference type="Proteomes" id="UP000471147"/>
    </source>
</evidence>
<dbReference type="InterPro" id="IPR035093">
    <property type="entry name" value="RelE/ParE_toxin_dom_sf"/>
</dbReference>
<dbReference type="RefSeq" id="WP_160353051.1">
    <property type="nucleotide sequence ID" value="NZ_SDWJ01000001.1"/>
</dbReference>